<dbReference type="Pfam" id="PF18821">
    <property type="entry name" value="LPD7"/>
    <property type="match status" value="1"/>
</dbReference>
<dbReference type="RefSeq" id="WP_181475180.1">
    <property type="nucleotide sequence ID" value="NZ_CP056160.1"/>
</dbReference>
<proteinExistence type="predicted"/>
<dbReference type="InterPro" id="IPR034154">
    <property type="entry name" value="TOPRIM_DnaG/twinkle"/>
</dbReference>
<sequence length="1203" mass="129673">MTPSRTYLAIPHDQHQDVKKLAGKLEDGRQAVLFDREKKCWYARAGADLEKLKPWLPDKHHSGVSSTDARTQFEDFLRANGAILDARNPVVMDGKKHRIRLQGDTGGKKSGSYVGHLDGHPNGWFNDFRDGGSEINATWSYSGEKPDPVAALHIKAISAQEAWNRAEQTRLLHDQKARTSAQRYKRTAQAGHDHPYLQKKGVQAARGVHIDNRQGLVIPLYNTDGQIRSIQTIDPEGNKRLAKDAEKAGNFFVVGGSLKDNHPIVLAEGYATAASCAMALRHPVVMTVDSGNLVKVAENLHARYPGSPMLFLGDDDLPKPGRPGNPGKEAAEKAARLTRGTAFVPQFTREEREQGLTDFNDLHQARGLAALTEQLTPVWQQVLARCPAKENIMKETPDNQATPVATNAADMPEMKVADNTVTTNVADNPVPAGAPEMNVADNAAAEPAPVAETATTDVADSPAPAGAPETNAADNTAAEPAPVAETATTDVAGSPAPAGAPETNAADNAAAGPAPAAETATTNVADNPAPAGEPETNAADNTAAEPAPVAETATTDVADNPAPDGAPETNAADNTAAEPAPATETTATDVADTPAPAGEPEMNAAKAPADTDDINARLAAAMEYEDDEAYGYYDIPSSPAPRTSEAETQAPVQEDAPLPFQPPKKKQASPDTTEPDGIRIEKPPVENAIPSPLHDLNAIMKGLSHPYKGMDPKDIKYPLEMFLDGKHVFTDFVTHLAMASQEASRDDRAVLAALLTAQSHCQLKGEIELTGSDEFKQRAITLIATYDLKLKLKNPEQVEMLNQARARLQSEPVPGAEAEPLSPDANHILWQERSANVASAPQQSALPLDILPTRMETALPRNASHKEASCGITGQLLAFGPAHYNFDKQKDRSYYAHLRTRHGERLVWGIGLQEAIRNSGLKTGDMATLTMLGKKPVTIQVKKLGDDGKPLQNEHGGWIYEEKEVTRNQWEARPAVDPYVVARHTGQLAQPGELRPYHLGDYRALQAAVDDMARKAGTTPPTLPALPEVLWVQHNGQGVTTPRQTPASPELPAPHPEAGKLLMQLQDEATQQLKLLLVKARGDFVQGLVLHEGRHKPVLGRFVGQNGERHLILNEVTPQGLRPIGKGNAINNETGNYNSFVFTLKGERERILTQVSAPEKRPAALQQELGFSRPPVPPEQVTEMRNKPQNAPRRNHNAPRPGV</sequence>
<keyword evidence="4" id="KW-0614">Plasmid</keyword>
<geneLocation type="plasmid" evidence="5">
    <name>prhbstw-00814_2</name>
</geneLocation>
<feature type="domain" description="DUF5710" evidence="3">
    <location>
        <begin position="5"/>
        <end position="57"/>
    </location>
</feature>
<evidence type="ECO:0008006" key="6">
    <source>
        <dbReference type="Google" id="ProtNLM"/>
    </source>
</evidence>
<dbReference type="Pfam" id="PF18974">
    <property type="entry name" value="DUF5710"/>
    <property type="match status" value="1"/>
</dbReference>
<feature type="compositionally biased region" description="Low complexity" evidence="1">
    <location>
        <begin position="566"/>
        <end position="596"/>
    </location>
</feature>
<accession>A0A7H9KEC1</accession>
<evidence type="ECO:0000313" key="5">
    <source>
        <dbReference type="Proteomes" id="UP000512115"/>
    </source>
</evidence>
<dbReference type="InterPro" id="IPR040677">
    <property type="entry name" value="LPD7"/>
</dbReference>
<evidence type="ECO:0000259" key="3">
    <source>
        <dbReference type="Pfam" id="PF18974"/>
    </source>
</evidence>
<organism evidence="4 5">
    <name type="scientific">Escherichia marmotae</name>
    <dbReference type="NCBI Taxonomy" id="1499973"/>
    <lineage>
        <taxon>Bacteria</taxon>
        <taxon>Pseudomonadati</taxon>
        <taxon>Pseudomonadota</taxon>
        <taxon>Gammaproteobacteria</taxon>
        <taxon>Enterobacterales</taxon>
        <taxon>Enterobacteriaceae</taxon>
        <taxon>Escherichia</taxon>
    </lineage>
</organism>
<dbReference type="Proteomes" id="UP000512115">
    <property type="component" value="Plasmid pRHBSTW-00814_2"/>
</dbReference>
<evidence type="ECO:0000259" key="2">
    <source>
        <dbReference type="Pfam" id="PF18821"/>
    </source>
</evidence>
<dbReference type="PANTHER" id="PTHR48148:SF2">
    <property type="entry name" value="PA14 DOMAIN-CONTAINING PROTEIN"/>
    <property type="match status" value="1"/>
</dbReference>
<reference evidence="4 5" key="1">
    <citation type="submission" date="2020-06" db="EMBL/GenBank/DDBJ databases">
        <title>REHAB project genomes.</title>
        <authorList>
            <person name="Shaw L.P."/>
        </authorList>
    </citation>
    <scope>NUCLEOTIDE SEQUENCE [LARGE SCALE GENOMIC DNA]</scope>
    <source>
        <strain evidence="4 5">RHBSTW-00814</strain>
        <plasmid evidence="5">prhbstw-00814_2</plasmid>
    </source>
</reference>
<evidence type="ECO:0000313" key="4">
    <source>
        <dbReference type="EMBL" id="QLV04231.1"/>
    </source>
</evidence>
<gene>
    <name evidence="4" type="ORF">HV284_24655</name>
</gene>
<protein>
    <recommendedName>
        <fullName evidence="6">DNA primase TraC</fullName>
    </recommendedName>
</protein>
<feature type="compositionally biased region" description="Low complexity" evidence="1">
    <location>
        <begin position="476"/>
        <end position="492"/>
    </location>
</feature>
<feature type="compositionally biased region" description="Low complexity" evidence="1">
    <location>
        <begin position="446"/>
        <end position="460"/>
    </location>
</feature>
<dbReference type="InterPro" id="IPR043764">
    <property type="entry name" value="DUF5710"/>
</dbReference>
<feature type="domain" description="Large polyvalent protein-associated" evidence="2">
    <location>
        <begin position="721"/>
        <end position="804"/>
    </location>
</feature>
<dbReference type="AlphaFoldDB" id="A0A7H9KEC1"/>
<feature type="region of interest" description="Disordered" evidence="1">
    <location>
        <begin position="446"/>
        <end position="611"/>
    </location>
</feature>
<feature type="region of interest" description="Disordered" evidence="1">
    <location>
        <begin position="1157"/>
        <end position="1203"/>
    </location>
</feature>
<dbReference type="CDD" id="cd01029">
    <property type="entry name" value="TOPRIM_primases"/>
    <property type="match status" value="1"/>
</dbReference>
<dbReference type="PANTHER" id="PTHR48148">
    <property type="entry name" value="KERATINOCYTE PROLINE-RICH PROTEIN"/>
    <property type="match status" value="1"/>
</dbReference>
<feature type="region of interest" description="Disordered" evidence="1">
    <location>
        <begin position="630"/>
        <end position="691"/>
    </location>
</feature>
<evidence type="ECO:0000256" key="1">
    <source>
        <dbReference type="SAM" id="MobiDB-lite"/>
    </source>
</evidence>
<name>A0A7H9KEC1_9ESCH</name>
<feature type="compositionally biased region" description="Low complexity" evidence="1">
    <location>
        <begin position="499"/>
        <end position="523"/>
    </location>
</feature>
<feature type="compositionally biased region" description="Low complexity" evidence="1">
    <location>
        <begin position="542"/>
        <end position="559"/>
    </location>
</feature>
<dbReference type="EMBL" id="CP056160">
    <property type="protein sequence ID" value="QLV04231.1"/>
    <property type="molecule type" value="Genomic_DNA"/>
</dbReference>